<proteinExistence type="predicted"/>
<name>A0A645JDY3_9ZZZZ</name>
<dbReference type="AlphaFoldDB" id="A0A645JDY3"/>
<accession>A0A645JDY3</accession>
<feature type="region of interest" description="Disordered" evidence="1">
    <location>
        <begin position="1"/>
        <end position="35"/>
    </location>
</feature>
<organism evidence="2">
    <name type="scientific">bioreactor metagenome</name>
    <dbReference type="NCBI Taxonomy" id="1076179"/>
    <lineage>
        <taxon>unclassified sequences</taxon>
        <taxon>metagenomes</taxon>
        <taxon>ecological metagenomes</taxon>
    </lineage>
</organism>
<comment type="caution">
    <text evidence="2">The sequence shown here is derived from an EMBL/GenBank/DDBJ whole genome shotgun (WGS) entry which is preliminary data.</text>
</comment>
<dbReference type="EMBL" id="VSSQ01139247">
    <property type="protein sequence ID" value="MPN61935.1"/>
    <property type="molecule type" value="Genomic_DNA"/>
</dbReference>
<evidence type="ECO:0000256" key="1">
    <source>
        <dbReference type="SAM" id="MobiDB-lite"/>
    </source>
</evidence>
<evidence type="ECO:0000313" key="2">
    <source>
        <dbReference type="EMBL" id="MPN61935.1"/>
    </source>
</evidence>
<gene>
    <name evidence="2" type="ORF">SDC9_209681</name>
</gene>
<reference evidence="2" key="1">
    <citation type="submission" date="2019-08" db="EMBL/GenBank/DDBJ databases">
        <authorList>
            <person name="Kucharzyk K."/>
            <person name="Murdoch R.W."/>
            <person name="Higgins S."/>
            <person name="Loffler F."/>
        </authorList>
    </citation>
    <scope>NUCLEOTIDE SEQUENCE</scope>
</reference>
<sequence>MLDGFGARAKGGAAGDHANDGNQQGQRCRKADGKA</sequence>
<feature type="compositionally biased region" description="Low complexity" evidence="1">
    <location>
        <begin position="1"/>
        <end position="11"/>
    </location>
</feature>
<protein>
    <submittedName>
        <fullName evidence="2">Uncharacterized protein</fullName>
    </submittedName>
</protein>